<feature type="domain" description="EF-hand" evidence="3">
    <location>
        <begin position="9"/>
        <end position="44"/>
    </location>
</feature>
<feature type="domain" description="EF-hand" evidence="3">
    <location>
        <begin position="173"/>
        <end position="208"/>
    </location>
</feature>
<reference evidence="4 5" key="1">
    <citation type="journal article" date="2013" name="Curr. Biol.">
        <title>The Genome of the Foraminiferan Reticulomyxa filosa.</title>
        <authorList>
            <person name="Glockner G."/>
            <person name="Hulsmann N."/>
            <person name="Schleicher M."/>
            <person name="Noegel A.A."/>
            <person name="Eichinger L."/>
            <person name="Gallinger C."/>
            <person name="Pawlowski J."/>
            <person name="Sierra R."/>
            <person name="Euteneuer U."/>
            <person name="Pillet L."/>
            <person name="Moustafa A."/>
            <person name="Platzer M."/>
            <person name="Groth M."/>
            <person name="Szafranski K."/>
            <person name="Schliwa M."/>
        </authorList>
    </citation>
    <scope>NUCLEOTIDE SEQUENCE [LARGE SCALE GENOMIC DNA]</scope>
</reference>
<gene>
    <name evidence="4" type="ORF">RFI_03881</name>
</gene>
<organism evidence="4 5">
    <name type="scientific">Reticulomyxa filosa</name>
    <dbReference type="NCBI Taxonomy" id="46433"/>
    <lineage>
        <taxon>Eukaryota</taxon>
        <taxon>Sar</taxon>
        <taxon>Rhizaria</taxon>
        <taxon>Retaria</taxon>
        <taxon>Foraminifera</taxon>
        <taxon>Monothalamids</taxon>
        <taxon>Reticulomyxidae</taxon>
        <taxon>Reticulomyxa</taxon>
    </lineage>
</organism>
<feature type="region of interest" description="Disordered" evidence="2">
    <location>
        <begin position="76"/>
        <end position="95"/>
    </location>
</feature>
<evidence type="ECO:0000256" key="1">
    <source>
        <dbReference type="ARBA" id="ARBA00022837"/>
    </source>
</evidence>
<dbReference type="Gene3D" id="1.10.238.10">
    <property type="entry name" value="EF-hand"/>
    <property type="match status" value="1"/>
</dbReference>
<dbReference type="InterPro" id="IPR018247">
    <property type="entry name" value="EF_Hand_1_Ca_BS"/>
</dbReference>
<dbReference type="Proteomes" id="UP000023152">
    <property type="component" value="Unassembled WGS sequence"/>
</dbReference>
<dbReference type="AlphaFoldDB" id="X6P3V1"/>
<evidence type="ECO:0000313" key="4">
    <source>
        <dbReference type="EMBL" id="ETO33225.1"/>
    </source>
</evidence>
<feature type="region of interest" description="Disordered" evidence="2">
    <location>
        <begin position="109"/>
        <end position="166"/>
    </location>
</feature>
<evidence type="ECO:0000313" key="5">
    <source>
        <dbReference type="Proteomes" id="UP000023152"/>
    </source>
</evidence>
<dbReference type="EMBL" id="ASPP01003572">
    <property type="protein sequence ID" value="ETO33225.1"/>
    <property type="molecule type" value="Genomic_DNA"/>
</dbReference>
<sequence length="264" mass="30086">MYTFVHGSIILSRVRSHLEFNDADDDGTVTFDEFFSALTGFSAIEKKDAQQIFNLNTANGRSVRIDVFMERLDSNKDSVGHNKSASIHSNHSSNNDLDSLIKDVFAVGTPKPEDEQDQGNQSELEKDKSPTLKKKTSSGKKNANSNSKKKAKSNSTKKNKKTKKPIVAAKKKNSFEQLKDKIQKIDKDEDGKINLDEFWQLCQTLQLELTNNEAKQIYQHSQQLTTDFKLPLHDFFDHIKEEYLSFPELSPEELLLRLFAKTIQ</sequence>
<name>X6P3V1_RETFI</name>
<proteinExistence type="predicted"/>
<keyword evidence="1" id="KW-0106">Calcium</keyword>
<comment type="caution">
    <text evidence="4">The sequence shown here is derived from an EMBL/GenBank/DDBJ whole genome shotgun (WGS) entry which is preliminary data.</text>
</comment>
<dbReference type="PROSITE" id="PS50222">
    <property type="entry name" value="EF_HAND_2"/>
    <property type="match status" value="2"/>
</dbReference>
<dbReference type="InterPro" id="IPR002048">
    <property type="entry name" value="EF_hand_dom"/>
</dbReference>
<accession>X6P3V1</accession>
<feature type="non-terminal residue" evidence="4">
    <location>
        <position position="264"/>
    </location>
</feature>
<evidence type="ECO:0000256" key="2">
    <source>
        <dbReference type="SAM" id="MobiDB-lite"/>
    </source>
</evidence>
<dbReference type="GO" id="GO:0005509">
    <property type="term" value="F:calcium ion binding"/>
    <property type="evidence" value="ECO:0007669"/>
    <property type="project" value="InterPro"/>
</dbReference>
<dbReference type="PROSITE" id="PS00018">
    <property type="entry name" value="EF_HAND_1"/>
    <property type="match status" value="2"/>
</dbReference>
<protein>
    <submittedName>
        <fullName evidence="4">Serine-rich 25 kDa antigen protein</fullName>
    </submittedName>
</protein>
<feature type="compositionally biased region" description="Low complexity" evidence="2">
    <location>
        <begin position="86"/>
        <end position="95"/>
    </location>
</feature>
<feature type="compositionally biased region" description="Basic residues" evidence="2">
    <location>
        <begin position="147"/>
        <end position="166"/>
    </location>
</feature>
<dbReference type="InterPro" id="IPR011992">
    <property type="entry name" value="EF-hand-dom_pair"/>
</dbReference>
<evidence type="ECO:0000259" key="3">
    <source>
        <dbReference type="PROSITE" id="PS50222"/>
    </source>
</evidence>
<keyword evidence="5" id="KW-1185">Reference proteome</keyword>
<dbReference type="SUPFAM" id="SSF47473">
    <property type="entry name" value="EF-hand"/>
    <property type="match status" value="1"/>
</dbReference>
<dbReference type="SMART" id="SM00054">
    <property type="entry name" value="EFh"/>
    <property type="match status" value="2"/>
</dbReference>